<reference evidence="2 3" key="1">
    <citation type="submission" date="2016-07" db="EMBL/GenBank/DDBJ databases">
        <title>Disparate Historic Effective Population Sizes Predicted by Modern Levels of Genome Diversity for the Scaled Quail (Callipepla squamata) and the Northern Bobwhite (Colinus virginianus): Inferences from First and Second Generation Draft Genome Assemblies for Sympatric New World Quail.</title>
        <authorList>
            <person name="Oldeschulte D.L."/>
            <person name="Halley Y.A."/>
            <person name="Bhattarai E.K."/>
            <person name="Brashear W.A."/>
            <person name="Hill J."/>
            <person name="Metz R.P."/>
            <person name="Johnson C.D."/>
            <person name="Rollins D."/>
            <person name="Peterson M.J."/>
            <person name="Bickhart D.M."/>
            <person name="Decker J.E."/>
            <person name="Seabury C.M."/>
        </authorList>
    </citation>
    <scope>NUCLEOTIDE SEQUENCE [LARGE SCALE GENOMIC DNA]</scope>
    <source>
        <strain evidence="2 3">Texas</strain>
        <tissue evidence="2">Leg muscle</tissue>
    </source>
</reference>
<dbReference type="EMBL" id="MCFN01000625">
    <property type="protein sequence ID" value="OXB56674.1"/>
    <property type="molecule type" value="Genomic_DNA"/>
</dbReference>
<dbReference type="OrthoDB" id="9947236at2759"/>
<proteinExistence type="predicted"/>
<dbReference type="AlphaFoldDB" id="A0A226MMZ5"/>
<name>A0A226MMZ5_CALSU</name>
<protein>
    <submittedName>
        <fullName evidence="2">Uncharacterized protein</fullName>
    </submittedName>
</protein>
<evidence type="ECO:0000313" key="3">
    <source>
        <dbReference type="Proteomes" id="UP000198323"/>
    </source>
</evidence>
<keyword evidence="1" id="KW-0175">Coiled coil</keyword>
<dbReference type="Proteomes" id="UP000198323">
    <property type="component" value="Unassembled WGS sequence"/>
</dbReference>
<gene>
    <name evidence="2" type="ORF">ASZ78_013120</name>
</gene>
<keyword evidence="3" id="KW-1185">Reference proteome</keyword>
<evidence type="ECO:0000256" key="1">
    <source>
        <dbReference type="SAM" id="Coils"/>
    </source>
</evidence>
<feature type="coiled-coil region" evidence="1">
    <location>
        <begin position="215"/>
        <end position="242"/>
    </location>
</feature>
<organism evidence="2 3">
    <name type="scientific">Callipepla squamata</name>
    <name type="common">Scaled quail</name>
    <dbReference type="NCBI Taxonomy" id="9009"/>
    <lineage>
        <taxon>Eukaryota</taxon>
        <taxon>Metazoa</taxon>
        <taxon>Chordata</taxon>
        <taxon>Craniata</taxon>
        <taxon>Vertebrata</taxon>
        <taxon>Euteleostomi</taxon>
        <taxon>Archelosauria</taxon>
        <taxon>Archosauria</taxon>
        <taxon>Dinosauria</taxon>
        <taxon>Saurischia</taxon>
        <taxon>Theropoda</taxon>
        <taxon>Coelurosauria</taxon>
        <taxon>Aves</taxon>
        <taxon>Neognathae</taxon>
        <taxon>Galloanserae</taxon>
        <taxon>Galliformes</taxon>
        <taxon>Odontophoridae</taxon>
        <taxon>Callipepla</taxon>
    </lineage>
</organism>
<sequence length="361" mass="42479">MVKDELLMLDHKQQLEKEQLTVFNQTLLRLEDKKFSEKKVAPESDGEIKALHKPLINSEHLQKRVHYLQNENLPLRNKIKHLADTDKSLKEKISKHDMKIEYLAKEKRSRQIQLVKSPQSNVKEVKNLLRKCKELQNQEIIFEKEKKHHKRNKDTIQALCDFQIKSKRLEEKMTAGTCEKGRLTAMLESLPHKQSDSQETNKNFEIKICQLTKEMSSIVEELEGYQSEIQQMKEKATATKSELETHLQLMQTLLEKKLNLEMTPQECSKIKQILPKDVEKVRSDNTYTEKKLTTELRNAKADIDLLKYNLATANTEYKRLSAVVTDISEENRLLKRELNEYKQYASKYENDIRKLTEECLL</sequence>
<accession>A0A226MMZ5</accession>
<dbReference type="STRING" id="9009.A0A226MMZ5"/>
<evidence type="ECO:0000313" key="2">
    <source>
        <dbReference type="EMBL" id="OXB56674.1"/>
    </source>
</evidence>
<feature type="coiled-coil region" evidence="1">
    <location>
        <begin position="296"/>
        <end position="358"/>
    </location>
</feature>
<comment type="caution">
    <text evidence="2">The sequence shown here is derived from an EMBL/GenBank/DDBJ whole genome shotgun (WGS) entry which is preliminary data.</text>
</comment>